<dbReference type="HOGENOM" id="CLU_565985_0_0_14"/>
<evidence type="ECO:0000313" key="3">
    <source>
        <dbReference type="EMBL" id="CAC13547.1"/>
    </source>
</evidence>
<keyword evidence="2" id="KW-0812">Transmembrane</keyword>
<keyword evidence="2" id="KW-0472">Membrane</keyword>
<keyword evidence="4" id="KW-1185">Reference proteome</keyword>
<keyword evidence="1" id="KW-0175">Coiled coil</keyword>
<dbReference type="BioCyc" id="MPUL272635:G1GT6-381-MONOMER"/>
<dbReference type="EMBL" id="AL445564">
    <property type="protein sequence ID" value="CAC13547.1"/>
    <property type="molecule type" value="Genomic_DNA"/>
</dbReference>
<proteinExistence type="predicted"/>
<organism evidence="4">
    <name type="scientific">Mycoplasmopsis pulmonis (strain UAB CTIP)</name>
    <name type="common">Mycoplasma pulmonis</name>
    <dbReference type="NCBI Taxonomy" id="272635"/>
    <lineage>
        <taxon>Bacteria</taxon>
        <taxon>Bacillati</taxon>
        <taxon>Mycoplasmatota</taxon>
        <taxon>Mycoplasmoidales</taxon>
        <taxon>Metamycoplasmataceae</taxon>
        <taxon>Mycoplasmopsis</taxon>
    </lineage>
</organism>
<dbReference type="STRING" id="272635.gene:17576974"/>
<gene>
    <name evidence="3" type="ordered locus">MYPU_3740</name>
</gene>
<feature type="coiled-coil region" evidence="1">
    <location>
        <begin position="268"/>
        <end position="316"/>
    </location>
</feature>
<reference evidence="3 4" key="1">
    <citation type="journal article" date="2001" name="Nucleic Acids Res.">
        <title>The complete genome sequence of the murine respiratory pathogen Mycoplasma pulmonis.</title>
        <authorList>
            <person name="Chambaud I."/>
            <person name="Heilig R."/>
            <person name="Ferris S."/>
            <person name="Barbe V."/>
            <person name="Samson D."/>
            <person name="Galisson F."/>
            <person name="Moszer I."/>
            <person name="Dybvig K."/>
            <person name="Wroblewski H."/>
            <person name="Viari A."/>
            <person name="Rocha E.P.C."/>
            <person name="Blanchard A."/>
        </authorList>
    </citation>
    <scope>NUCLEOTIDE SEQUENCE [LARGE SCALE GENOMIC DNA]</scope>
    <source>
        <strain evidence="3 4">UAB CTIP</strain>
    </source>
</reference>
<dbReference type="PIR" id="F90558">
    <property type="entry name" value="F90558"/>
</dbReference>
<keyword evidence="3" id="KW-0449">Lipoprotein</keyword>
<dbReference type="RefSeq" id="WP_010925178.1">
    <property type="nucleotide sequence ID" value="NC_002771.1"/>
</dbReference>
<evidence type="ECO:0000256" key="2">
    <source>
        <dbReference type="SAM" id="Phobius"/>
    </source>
</evidence>
<evidence type="ECO:0000256" key="1">
    <source>
        <dbReference type="SAM" id="Coils"/>
    </source>
</evidence>
<protein>
    <submittedName>
        <fullName evidence="3">LIPOPROTEIN</fullName>
    </submittedName>
</protein>
<name>Q98QI7_MYCPU</name>
<keyword evidence="2" id="KW-1133">Transmembrane helix</keyword>
<dbReference type="Proteomes" id="UP000000528">
    <property type="component" value="Chromosome"/>
</dbReference>
<sequence length="482" mass="55308">MKLNKKIIWSSALSITSIISLATFISCSGQKETIVVETQISSDNKNLIDQKIKSSLKNNYLSLGSFDKYLQVDLARNYDKEFIKFYRDTLNKLEETRGEIASKILSLNLSNSSYYQELNNLKSEFKNLISLSESEYKKAIKKVNSSISDSDIETKDLKNFSELKSFLKTHFIEYKNVDFNKLNAFELSEFLEDEIFTMFLTRISIKENLNAETSLKILGQLLHLSLKKQLQVIAIAIASEDIKLEQSILSYKKQNPKLFIQKEKTKIEPSLKAKVEQSKTELEKLEKSFEQLISKYEKAKNTNVIAEENFTNARRQFYSILNDFNGYKTNEINIFGQNIKNGLVKNLTSLQEKIGQISYLPILTINQINAFYKITQDAKNVANSLAVNSKFILYNLNAFLASVELIKKSLNNSKDNQEINAFKNDLEKILNDLKSQDLTSLSDSIFSLSIEVQKNFALAQSFLLQYAFDTIADLNEEKYKLI</sequence>
<feature type="transmembrane region" description="Helical" evidence="2">
    <location>
        <begin position="7"/>
        <end position="25"/>
    </location>
</feature>
<dbReference type="PROSITE" id="PS51257">
    <property type="entry name" value="PROKAR_LIPOPROTEIN"/>
    <property type="match status" value="1"/>
</dbReference>
<evidence type="ECO:0000313" key="4">
    <source>
        <dbReference type="Proteomes" id="UP000000528"/>
    </source>
</evidence>
<dbReference type="KEGG" id="mpu:MYPU_3740"/>
<dbReference type="AlphaFoldDB" id="Q98QI7"/>
<accession>Q98QI7</accession>